<dbReference type="Proteomes" id="UP000535890">
    <property type="component" value="Unassembled WGS sequence"/>
</dbReference>
<dbReference type="EMBL" id="JACCBN010000001">
    <property type="protein sequence ID" value="NYD37082.1"/>
    <property type="molecule type" value="Genomic_DNA"/>
</dbReference>
<evidence type="ECO:0000313" key="3">
    <source>
        <dbReference type="Proteomes" id="UP000535890"/>
    </source>
</evidence>
<keyword evidence="3" id="KW-1185">Reference proteome</keyword>
<dbReference type="Gene3D" id="3.10.450.50">
    <property type="match status" value="1"/>
</dbReference>
<reference evidence="2 3" key="1">
    <citation type="submission" date="2020-07" db="EMBL/GenBank/DDBJ databases">
        <title>Sequencing the genomes of 1000 actinobacteria strains.</title>
        <authorList>
            <person name="Klenk H.-P."/>
        </authorList>
    </citation>
    <scope>NUCLEOTIDE SEQUENCE [LARGE SCALE GENOMIC DNA]</scope>
    <source>
        <strain evidence="2 3">DSM 45772</strain>
    </source>
</reference>
<evidence type="ECO:0000313" key="2">
    <source>
        <dbReference type="EMBL" id="NYD37082.1"/>
    </source>
</evidence>
<sequence length="134" mass="14900">MTLDDTLDRWHDMVARRDMSDLPQIIHADAVFRSPVAHTPYPSRDAVVLALSTVLTVFEDFRYHRQFREGSDAVLEFSATVDGRSLRGVDLIHVDDDGLITEFEVMVRPLSGLQALGAAMGQRIGAQLTGFKDA</sequence>
<dbReference type="Pfam" id="PF12680">
    <property type="entry name" value="SnoaL_2"/>
    <property type="match status" value="1"/>
</dbReference>
<feature type="domain" description="SnoaL-like" evidence="1">
    <location>
        <begin position="8"/>
        <end position="102"/>
    </location>
</feature>
<comment type="caution">
    <text evidence="2">The sequence shown here is derived from an EMBL/GenBank/DDBJ whole genome shotgun (WGS) entry which is preliminary data.</text>
</comment>
<proteinExistence type="predicted"/>
<dbReference type="RefSeq" id="WP_179794667.1">
    <property type="nucleotide sequence ID" value="NZ_BAABHP010000014.1"/>
</dbReference>
<dbReference type="InterPro" id="IPR037401">
    <property type="entry name" value="SnoaL-like"/>
</dbReference>
<gene>
    <name evidence="2" type="ORF">BJ983_003184</name>
</gene>
<protein>
    <recommendedName>
        <fullName evidence="1">SnoaL-like domain-containing protein</fullName>
    </recommendedName>
</protein>
<organism evidence="2 3">
    <name type="scientific">Actinomycetospora corticicola</name>
    <dbReference type="NCBI Taxonomy" id="663602"/>
    <lineage>
        <taxon>Bacteria</taxon>
        <taxon>Bacillati</taxon>
        <taxon>Actinomycetota</taxon>
        <taxon>Actinomycetes</taxon>
        <taxon>Pseudonocardiales</taxon>
        <taxon>Pseudonocardiaceae</taxon>
        <taxon>Actinomycetospora</taxon>
    </lineage>
</organism>
<accession>A0A7Y9DXN3</accession>
<dbReference type="AlphaFoldDB" id="A0A7Y9DXN3"/>
<name>A0A7Y9DXN3_9PSEU</name>
<dbReference type="InterPro" id="IPR032710">
    <property type="entry name" value="NTF2-like_dom_sf"/>
</dbReference>
<dbReference type="SUPFAM" id="SSF54427">
    <property type="entry name" value="NTF2-like"/>
    <property type="match status" value="1"/>
</dbReference>
<evidence type="ECO:0000259" key="1">
    <source>
        <dbReference type="Pfam" id="PF12680"/>
    </source>
</evidence>